<protein>
    <submittedName>
        <fullName evidence="1">Uncharacterized protein</fullName>
    </submittedName>
</protein>
<accession>A0A8J4AFD7</accession>
<gene>
    <name evidence="1" type="ORF">NUM_55700</name>
</gene>
<evidence type="ECO:0000313" key="2">
    <source>
        <dbReference type="Proteomes" id="UP000614996"/>
    </source>
</evidence>
<dbReference type="EMBL" id="BOPO01000116">
    <property type="protein sequence ID" value="GIL30316.1"/>
    <property type="molecule type" value="Genomic_DNA"/>
</dbReference>
<dbReference type="AlphaFoldDB" id="A0A8J4AFD7"/>
<organism evidence="1 2">
    <name type="scientific">Actinocatenispora comari</name>
    <dbReference type="NCBI Taxonomy" id="2807577"/>
    <lineage>
        <taxon>Bacteria</taxon>
        <taxon>Bacillati</taxon>
        <taxon>Actinomycetota</taxon>
        <taxon>Actinomycetes</taxon>
        <taxon>Micromonosporales</taxon>
        <taxon>Micromonosporaceae</taxon>
        <taxon>Actinocatenispora</taxon>
    </lineage>
</organism>
<sequence>MAALNVAFNDDEMDELRQVAEAEGVSMKTLVHKATIHSLHERRVRMATKRTVDALAEVNKRLAEL</sequence>
<reference evidence="2" key="1">
    <citation type="journal article" date="2021" name="Int. J. Syst. Evol. Microbiol.">
        <title>Actinocatenispora comari sp. nov., an endophytic actinomycete isolated from aerial parts of Comarum salesowianum.</title>
        <authorList>
            <person name="Oyunbileg N."/>
            <person name="Iizaka Y."/>
            <person name="Hamada M."/>
            <person name="Davaapurev B.O."/>
            <person name="Fukumoto A."/>
            <person name="Tsetseg B."/>
            <person name="Kato F."/>
            <person name="Tamura T."/>
            <person name="Batkhuu J."/>
            <person name="Anzai Y."/>
        </authorList>
    </citation>
    <scope>NUCLEOTIDE SEQUENCE [LARGE SCALE GENOMIC DNA]</scope>
    <source>
        <strain evidence="2">NUM-2625</strain>
    </source>
</reference>
<proteinExistence type="predicted"/>
<dbReference type="Proteomes" id="UP000614996">
    <property type="component" value="Unassembled WGS sequence"/>
</dbReference>
<comment type="caution">
    <text evidence="1">The sequence shown here is derived from an EMBL/GenBank/DDBJ whole genome shotgun (WGS) entry which is preliminary data.</text>
</comment>
<name>A0A8J4AFD7_9ACTN</name>
<evidence type="ECO:0000313" key="1">
    <source>
        <dbReference type="EMBL" id="GIL30316.1"/>
    </source>
</evidence>
<dbReference type="RefSeq" id="WP_207127970.1">
    <property type="nucleotide sequence ID" value="NZ_BOPO01000116.1"/>
</dbReference>
<keyword evidence="2" id="KW-1185">Reference proteome</keyword>